<dbReference type="Proteomes" id="UP001144280">
    <property type="component" value="Unassembled WGS sequence"/>
</dbReference>
<feature type="region of interest" description="Disordered" evidence="1">
    <location>
        <begin position="73"/>
        <end position="110"/>
    </location>
</feature>
<dbReference type="EMBL" id="BSDI01000072">
    <property type="protein sequence ID" value="GLI02905.1"/>
    <property type="molecule type" value="Genomic_DNA"/>
</dbReference>
<reference evidence="2" key="1">
    <citation type="submission" date="2022-12" db="EMBL/GenBank/DDBJ databases">
        <title>New Phytohabitans aurantiacus sp. RD004123 nov., an actinomycete isolated from soil.</title>
        <authorList>
            <person name="Triningsih D.W."/>
            <person name="Harunari E."/>
            <person name="Igarashi Y."/>
        </authorList>
    </citation>
    <scope>NUCLEOTIDE SEQUENCE</scope>
    <source>
        <strain evidence="2">RD004123</strain>
    </source>
</reference>
<evidence type="ECO:0000313" key="3">
    <source>
        <dbReference type="Proteomes" id="UP001144280"/>
    </source>
</evidence>
<evidence type="ECO:0000256" key="1">
    <source>
        <dbReference type="SAM" id="MobiDB-lite"/>
    </source>
</evidence>
<feature type="compositionally biased region" description="Basic residues" evidence="1">
    <location>
        <begin position="73"/>
        <end position="82"/>
    </location>
</feature>
<protein>
    <submittedName>
        <fullName evidence="2">Uncharacterized protein</fullName>
    </submittedName>
</protein>
<comment type="caution">
    <text evidence="2">The sequence shown here is derived from an EMBL/GenBank/DDBJ whole genome shotgun (WGS) entry which is preliminary data.</text>
</comment>
<gene>
    <name evidence="2" type="ORF">Pa4123_81830</name>
</gene>
<evidence type="ECO:0000313" key="2">
    <source>
        <dbReference type="EMBL" id="GLI02905.1"/>
    </source>
</evidence>
<organism evidence="2 3">
    <name type="scientific">Phytohabitans aurantiacus</name>
    <dbReference type="NCBI Taxonomy" id="3016789"/>
    <lineage>
        <taxon>Bacteria</taxon>
        <taxon>Bacillati</taxon>
        <taxon>Actinomycetota</taxon>
        <taxon>Actinomycetes</taxon>
        <taxon>Micromonosporales</taxon>
        <taxon>Micromonosporaceae</taxon>
    </lineage>
</organism>
<proteinExistence type="predicted"/>
<keyword evidence="3" id="KW-1185">Reference proteome</keyword>
<accession>A0ABQ5R939</accession>
<sequence length="110" mass="12203">MKPNLQQMQADIHRKDVWTGAVSCVGIADLPTQPPEHGAMPSEGIQGDEWATYVPLDTYDKDERGIAYGTRVLWRRRPGSSRRSHDLPRSPGEPDTGRSRPGDRASPPGR</sequence>
<name>A0ABQ5R939_9ACTN</name>